<dbReference type="Proteomes" id="UP001144347">
    <property type="component" value="Unassembled WGS sequence"/>
</dbReference>
<comment type="caution">
    <text evidence="1">The sequence shown here is derived from an EMBL/GenBank/DDBJ whole genome shotgun (WGS) entry which is preliminary data.</text>
</comment>
<evidence type="ECO:0000313" key="1">
    <source>
        <dbReference type="EMBL" id="MCZ4242520.1"/>
    </source>
</evidence>
<protein>
    <submittedName>
        <fullName evidence="1">Uncharacterized protein</fullName>
    </submittedName>
</protein>
<organism evidence="1 2">
    <name type="scientific">Pedobacter punctiformis</name>
    <dbReference type="NCBI Taxonomy" id="3004097"/>
    <lineage>
        <taxon>Bacteria</taxon>
        <taxon>Pseudomonadati</taxon>
        <taxon>Bacteroidota</taxon>
        <taxon>Sphingobacteriia</taxon>
        <taxon>Sphingobacteriales</taxon>
        <taxon>Sphingobacteriaceae</taxon>
        <taxon>Pedobacter</taxon>
    </lineage>
</organism>
<keyword evidence="2" id="KW-1185">Reference proteome</keyword>
<accession>A0ABT4L3N3</accession>
<sequence length="51" mass="5682">MWPKLIKIDKTAGLKINLTLSDSCKKEKTPEQSEVLSGRSEINSVGCVYKN</sequence>
<dbReference type="EMBL" id="JAPWGM010000001">
    <property type="protein sequence ID" value="MCZ4242520.1"/>
    <property type="molecule type" value="Genomic_DNA"/>
</dbReference>
<evidence type="ECO:0000313" key="2">
    <source>
        <dbReference type="Proteomes" id="UP001144347"/>
    </source>
</evidence>
<dbReference type="RefSeq" id="WP_269425634.1">
    <property type="nucleotide sequence ID" value="NZ_JAPWGM010000001.1"/>
</dbReference>
<gene>
    <name evidence="1" type="ORF">O0955_00765</name>
</gene>
<name>A0ABT4L3N3_9SPHI</name>
<proteinExistence type="predicted"/>
<reference evidence="1" key="1">
    <citation type="submission" date="2022-12" db="EMBL/GenBank/DDBJ databases">
        <title>Genome sequence of HCMS5-2.</title>
        <authorList>
            <person name="Woo H."/>
        </authorList>
    </citation>
    <scope>NUCLEOTIDE SEQUENCE</scope>
    <source>
        <strain evidence="1">HCMS5-2</strain>
    </source>
</reference>